<proteinExistence type="predicted"/>
<reference evidence="3" key="1">
    <citation type="submission" date="2016-11" db="EMBL/GenBank/DDBJ databases">
        <authorList>
            <person name="Varghese N."/>
            <person name="Submissions S."/>
        </authorList>
    </citation>
    <scope>NUCLEOTIDE SEQUENCE [LARGE SCALE GENOMIC DNA]</scope>
    <source>
        <strain evidence="3">DSM 1811</strain>
    </source>
</reference>
<accession>A0A1M7A1S0</accession>
<sequence length="878" mass="101616">MDLNSFLLKKNTLKYCFPFVFLFFLIACSTKKNTFVSRNSHALSTKYNILYNGGIALDKGLKSIYTNDQDNFWKMLPIEKMQVDENYSGEEKAKNPDFELAETKATKAIQKHSMNIGGREKNSQIDEAYLMLGKARYYDQRFIPALEAFNYILYKYPNSSNIYTAKIWREKTNMRLGNDAIVVKNINLLLKNTDLNKQTFSDANALLAEAFLHLEKKDSAVAKLRIAENFSRINEDKARYRFVLGQMYQEIGIRDSAIYFYNAVIDMNRKADRKYMMHAYAKKAQMFDYENGDQDMFIETYNKLVDDRENRPYYDILFYEMGVFFDNYKEQENALEFYNKSLARKSKDPYLVASTYRNIGNMYFKNTDYTMAAKYYDSTLVKLDPKSREFAFIEKNRKNLDNVIKYEAIAKRNDSIIMVYGLPEAERKSYFENYIAELKKKDDAKRLAEEAEQEKLANIERNSKAGNLPTAINPQAPVPTDLPGGGILNPPGANDQASTFYFYNPTTVAYGKVQFRKMWGNRSLTGNWRLASSKTIVTPVLKDSLSMRQDSLNALQDSVVVEKYTTAFYEKQLPTSPVVMDSIGKERNFAYYQLGLIYKEKFKEYNLASDKFEQLLKNNPEEKLVLPSMYNLYKIYQITNPAKAEKVKSDIIGNYPTSRYAQLLNNTNTSDFTSPDKEYNKWYKLYEEEKFDAVLDNIDNLINQYAGDEIVSKYELLKANTLGKVNGLAAYKKGLETVADNYPNSEEGKNAREILEKQIPSLEKLDFTAVDGKNWKILYLVSNNDSQTIKKIEEAIKVFLLVENYERLTTSLDKYNKTQSFVVIHGVKSEAYARDVSGVLREDKKYKITHPSIIISSDNYKVIQIKKNLETYLAPKNP</sequence>
<dbReference type="Proteomes" id="UP000184121">
    <property type="component" value="Unassembled WGS sequence"/>
</dbReference>
<organism evidence="2 3">
    <name type="scientific">Flavobacterium saccharophilum</name>
    <dbReference type="NCBI Taxonomy" id="29534"/>
    <lineage>
        <taxon>Bacteria</taxon>
        <taxon>Pseudomonadati</taxon>
        <taxon>Bacteroidota</taxon>
        <taxon>Flavobacteriia</taxon>
        <taxon>Flavobacteriales</taxon>
        <taxon>Flavobacteriaceae</taxon>
        <taxon>Flavobacterium</taxon>
    </lineage>
</organism>
<dbReference type="AlphaFoldDB" id="A0A1M7A1S0"/>
<evidence type="ECO:0000313" key="2">
    <source>
        <dbReference type="EMBL" id="SHL36708.1"/>
    </source>
</evidence>
<evidence type="ECO:0000256" key="1">
    <source>
        <dbReference type="SAM" id="Coils"/>
    </source>
</evidence>
<evidence type="ECO:0000313" key="3">
    <source>
        <dbReference type="Proteomes" id="UP000184121"/>
    </source>
</evidence>
<gene>
    <name evidence="2" type="ORF">SAMN05444366_0484</name>
</gene>
<dbReference type="InterPro" id="IPR019734">
    <property type="entry name" value="TPR_rpt"/>
</dbReference>
<name>A0A1M7A1S0_9FLAO</name>
<dbReference type="SMART" id="SM00028">
    <property type="entry name" value="TPR"/>
    <property type="match status" value="6"/>
</dbReference>
<dbReference type="STRING" id="29534.SAMN05444366_0484"/>
<keyword evidence="1" id="KW-0175">Coiled coil</keyword>
<keyword evidence="3" id="KW-1185">Reference proteome</keyword>
<dbReference type="SUPFAM" id="SSF48452">
    <property type="entry name" value="TPR-like"/>
    <property type="match status" value="2"/>
</dbReference>
<dbReference type="Gene3D" id="1.25.40.10">
    <property type="entry name" value="Tetratricopeptide repeat domain"/>
    <property type="match status" value="3"/>
</dbReference>
<dbReference type="EMBL" id="FRBY01000001">
    <property type="protein sequence ID" value="SHL36708.1"/>
    <property type="molecule type" value="Genomic_DNA"/>
</dbReference>
<dbReference type="InterPro" id="IPR011990">
    <property type="entry name" value="TPR-like_helical_dom_sf"/>
</dbReference>
<protein>
    <submittedName>
        <fullName evidence="2">Protein involved in gliding motility SprE</fullName>
    </submittedName>
</protein>
<feature type="coiled-coil region" evidence="1">
    <location>
        <begin position="434"/>
        <end position="461"/>
    </location>
</feature>